<proteinExistence type="predicted"/>
<dbReference type="AlphaFoldDB" id="A0A023B7U8"/>
<organism evidence="1 2">
    <name type="scientific">Gregarina niphandrodes</name>
    <name type="common">Septate eugregarine</name>
    <dbReference type="NCBI Taxonomy" id="110365"/>
    <lineage>
        <taxon>Eukaryota</taxon>
        <taxon>Sar</taxon>
        <taxon>Alveolata</taxon>
        <taxon>Apicomplexa</taxon>
        <taxon>Conoidasida</taxon>
        <taxon>Gregarinasina</taxon>
        <taxon>Eugregarinorida</taxon>
        <taxon>Gregarinidae</taxon>
        <taxon>Gregarina</taxon>
    </lineage>
</organism>
<protein>
    <submittedName>
        <fullName evidence="1">Uncharacterized protein</fullName>
    </submittedName>
</protein>
<dbReference type="Proteomes" id="UP000019763">
    <property type="component" value="Unassembled WGS sequence"/>
</dbReference>
<dbReference type="GeneID" id="22912419"/>
<comment type="caution">
    <text evidence="1">The sequence shown here is derived from an EMBL/GenBank/DDBJ whole genome shotgun (WGS) entry which is preliminary data.</text>
</comment>
<dbReference type="EMBL" id="AFNH02000491">
    <property type="protein sequence ID" value="EZG67935.1"/>
    <property type="molecule type" value="Genomic_DNA"/>
</dbReference>
<keyword evidence="2" id="KW-1185">Reference proteome</keyword>
<name>A0A023B7U8_GRENI</name>
<gene>
    <name evidence="1" type="ORF">GNI_065420</name>
</gene>
<evidence type="ECO:0000313" key="2">
    <source>
        <dbReference type="Proteomes" id="UP000019763"/>
    </source>
</evidence>
<dbReference type="RefSeq" id="XP_011130134.1">
    <property type="nucleotide sequence ID" value="XM_011131832.1"/>
</dbReference>
<reference evidence="1" key="1">
    <citation type="submission" date="2013-12" db="EMBL/GenBank/DDBJ databases">
        <authorList>
            <person name="Omoto C.K."/>
            <person name="Sibley D."/>
            <person name="Venepally P."/>
            <person name="Hadjithomas M."/>
            <person name="Karamycheva S."/>
            <person name="Brunk B."/>
            <person name="Roos D."/>
            <person name="Caler E."/>
            <person name="Lorenzi H."/>
        </authorList>
    </citation>
    <scope>NUCLEOTIDE SEQUENCE</scope>
</reference>
<accession>A0A023B7U8</accession>
<sequence length="425" mass="48339">MVQDSEADTMQCLFEGRSNKTLERFFKGRSNRSRDELILEWFECQILSPGASTPGPAMTWATMEEHGQMSDPDFTTIYEWLIPTFWSQPKSLERASKVVSRLEEAYNTIVLPRAWLESEYKSFAPWAPGVIFPGDSRLRSAVGVAYWAHYLDTKDSMTPAQRVWSLSVLARWYPGQAFKQMLAELKEHPPVFADGGQMFVLQRLTRLAVRRMMGECVGLGSDEMSWRMAEDIAYIAPFVARCSGEDVGVLVHRTMSQVASDRYAQYHVTYHNHPERLYSACFSGLVPWKMSGLEMAGEVPPPEAAHFPVECAPGLDIYDPGQNALRGFLGLEERLVRRLGQMLIAEHATETLLPPDHIERSLVEQESFKFSVSEEKFRGLYERALEEIVGRAATEEAFNYAWRAICRAVAMVYEAHSKVQKVIRT</sequence>
<dbReference type="VEuPathDB" id="CryptoDB:GNI_065420"/>
<evidence type="ECO:0000313" key="1">
    <source>
        <dbReference type="EMBL" id="EZG67935.1"/>
    </source>
</evidence>